<evidence type="ECO:0000313" key="2">
    <source>
        <dbReference type="EMBL" id="WWD15625.1"/>
    </source>
</evidence>
<dbReference type="PANTHER" id="PTHR35020:SF2">
    <property type="entry name" value="N-ACETYLGLUCOSAMINE-INDUCED PROTEIN 1"/>
    <property type="match status" value="1"/>
</dbReference>
<feature type="compositionally biased region" description="Acidic residues" evidence="1">
    <location>
        <begin position="161"/>
        <end position="170"/>
    </location>
</feature>
<dbReference type="GO" id="GO:0006044">
    <property type="term" value="P:N-acetylglucosamine metabolic process"/>
    <property type="evidence" value="ECO:0007669"/>
    <property type="project" value="TreeGrafter"/>
</dbReference>
<feature type="region of interest" description="Disordered" evidence="1">
    <location>
        <begin position="251"/>
        <end position="278"/>
    </location>
</feature>
<dbReference type="AlphaFoldDB" id="A0A5M6BUI0"/>
<proteinExistence type="predicted"/>
<reference evidence="2" key="1">
    <citation type="submission" date="2017-08" db="EMBL/GenBank/DDBJ databases">
        <authorList>
            <person name="Cuomo C."/>
            <person name="Billmyre B."/>
            <person name="Heitman J."/>
        </authorList>
    </citation>
    <scope>NUCLEOTIDE SEQUENCE</scope>
    <source>
        <strain evidence="2">CBS 12478</strain>
    </source>
</reference>
<dbReference type="InterPro" id="IPR022036">
    <property type="entry name" value="DUF3605"/>
</dbReference>
<protein>
    <submittedName>
        <fullName evidence="2">Uncharacterized protein</fullName>
    </submittedName>
</protein>
<evidence type="ECO:0000256" key="1">
    <source>
        <dbReference type="SAM" id="MobiDB-lite"/>
    </source>
</evidence>
<dbReference type="KEGG" id="ksn:43591271"/>
<dbReference type="Pfam" id="PF12239">
    <property type="entry name" value="DUF3605"/>
    <property type="match status" value="2"/>
</dbReference>
<feature type="compositionally biased region" description="Low complexity" evidence="1">
    <location>
        <begin position="109"/>
        <end position="136"/>
    </location>
</feature>
<feature type="compositionally biased region" description="Low complexity" evidence="1">
    <location>
        <begin position="251"/>
        <end position="265"/>
    </location>
</feature>
<dbReference type="EMBL" id="CP144051">
    <property type="protein sequence ID" value="WWD15625.1"/>
    <property type="molecule type" value="Genomic_DNA"/>
</dbReference>
<sequence>MSEVVYANDTRYPGPKSHPAPANVTGLPTQAELDAYPRLFTWGELKEIIMTGQLGQLMRNTEMQYKYDQWSAGMKKQFVSTENYLVHTRLPFKPTTSRAAEPTYDLSTSLDQPQPQCQPQSLLSPPTPASGSSTPSSVGFVSLASLKAVNGKLSKGKSDGESGEEEEEEHQAEYLRYDNENGLDPEKYAVLPNDWPYNVPYGVRHFCVWSKVPIAHPLLIDFDPAAWAKIEDEGLGGFTGVAPALSSPLLTPPSSTNGAATPGTTVGRGTGQGQNQLDLGKPDWYARDLRRGGKEMARWSGVEYESAGGAEVGKMVKGLWDERGWECIWFVNPPRLQSVPGFSHFHVFARRKTPEEIDAAEARLNGMA</sequence>
<accession>A0A5M6BUI0</accession>
<dbReference type="GeneID" id="43591271"/>
<dbReference type="Proteomes" id="UP000322225">
    <property type="component" value="Chromosome 1"/>
</dbReference>
<dbReference type="RefSeq" id="XP_031858600.1">
    <property type="nucleotide sequence ID" value="XM_032007103.1"/>
</dbReference>
<reference evidence="2" key="2">
    <citation type="submission" date="2024-01" db="EMBL/GenBank/DDBJ databases">
        <title>Comparative genomics of Cryptococcus and Kwoniella reveals pathogenesis evolution and contrasting modes of karyotype evolution via chromosome fusion or intercentromeric recombination.</title>
        <authorList>
            <person name="Coelho M.A."/>
            <person name="David-Palma M."/>
            <person name="Shea T."/>
            <person name="Bowers K."/>
            <person name="McGinley-Smith S."/>
            <person name="Mohammad A.W."/>
            <person name="Gnirke A."/>
            <person name="Yurkov A.M."/>
            <person name="Nowrousian M."/>
            <person name="Sun S."/>
            <person name="Cuomo C.A."/>
            <person name="Heitman J."/>
        </authorList>
    </citation>
    <scope>NUCLEOTIDE SEQUENCE</scope>
    <source>
        <strain evidence="2">CBS 12478</strain>
    </source>
</reference>
<name>A0A5M6BUI0_9TREE</name>
<gene>
    <name evidence="2" type="ORF">CI109_100047</name>
</gene>
<dbReference type="PANTHER" id="PTHR35020">
    <property type="entry name" value="N-ACETYLGLUCOSAMINE-INDUCED PROTEIN 1"/>
    <property type="match status" value="1"/>
</dbReference>
<keyword evidence="3" id="KW-1185">Reference proteome</keyword>
<feature type="region of interest" description="Disordered" evidence="1">
    <location>
        <begin position="96"/>
        <end position="136"/>
    </location>
</feature>
<dbReference type="OrthoDB" id="498286at2759"/>
<organism evidence="2 3">
    <name type="scientific">Kwoniella shandongensis</name>
    <dbReference type="NCBI Taxonomy" id="1734106"/>
    <lineage>
        <taxon>Eukaryota</taxon>
        <taxon>Fungi</taxon>
        <taxon>Dikarya</taxon>
        <taxon>Basidiomycota</taxon>
        <taxon>Agaricomycotina</taxon>
        <taxon>Tremellomycetes</taxon>
        <taxon>Tremellales</taxon>
        <taxon>Cryptococcaceae</taxon>
        <taxon>Kwoniella</taxon>
    </lineage>
</organism>
<feature type="region of interest" description="Disordered" evidence="1">
    <location>
        <begin position="152"/>
        <end position="172"/>
    </location>
</feature>
<evidence type="ECO:0000313" key="3">
    <source>
        <dbReference type="Proteomes" id="UP000322225"/>
    </source>
</evidence>
<dbReference type="GO" id="GO:0005737">
    <property type="term" value="C:cytoplasm"/>
    <property type="evidence" value="ECO:0007669"/>
    <property type="project" value="TreeGrafter"/>
</dbReference>